<dbReference type="EMBL" id="VDES01000001">
    <property type="protein sequence ID" value="MBA1372733.1"/>
    <property type="molecule type" value="Genomic_DNA"/>
</dbReference>
<evidence type="ECO:0000313" key="2">
    <source>
        <dbReference type="EMBL" id="MBA1372733.1"/>
    </source>
</evidence>
<sequence length="112" mass="12243">MSLTAMIAMAMTMAAADPVDTARKEFNDCLTKFTNESLDAKKAQSDFTKESASACSAEKTKLIDLMVKAEMQYGGKKAEAESYANEETQMIIDSYVGSYGDYLASNTRHGKQ</sequence>
<dbReference type="Proteomes" id="UP000589292">
    <property type="component" value="Unassembled WGS sequence"/>
</dbReference>
<accession>A0A7V8RA68</accession>
<protein>
    <submittedName>
        <fullName evidence="2">Uncharacterized protein</fullName>
    </submittedName>
</protein>
<evidence type="ECO:0000256" key="1">
    <source>
        <dbReference type="SAM" id="SignalP"/>
    </source>
</evidence>
<comment type="caution">
    <text evidence="2">The sequence shown here is derived from an EMBL/GenBank/DDBJ whole genome shotgun (WGS) entry which is preliminary data.</text>
</comment>
<dbReference type="RefSeq" id="WP_137775513.1">
    <property type="nucleotide sequence ID" value="NZ_BAAAGB010000002.1"/>
</dbReference>
<reference evidence="2 3" key="1">
    <citation type="journal article" date="1994" name="Int. J. Syst. Bacteriol.">
        <title>Phylogenetic positions of novel aerobic, bacteriochlorophyll a-containing bacteria and description of Roseococcus thiosulfatophilus gen. nov., sp. nov., Erythromicrobium ramosum gen. nov., sp. nov., and Erythrobacter litoralis sp. nov.</title>
        <authorList>
            <person name="Yurkov V."/>
            <person name="Stackebrandt E."/>
            <person name="Holmes A."/>
            <person name="Fuerst J.A."/>
            <person name="Hugenholtz P."/>
            <person name="Golecki J."/>
            <person name="Gad'on N."/>
            <person name="Gorlenko V.M."/>
            <person name="Kompantseva E.I."/>
            <person name="Drews G."/>
        </authorList>
    </citation>
    <scope>NUCLEOTIDE SEQUENCE [LARGE SCALE GENOMIC DNA]</scope>
    <source>
        <strain evidence="2 3">KR-99</strain>
    </source>
</reference>
<keyword evidence="1" id="KW-0732">Signal</keyword>
<proteinExistence type="predicted"/>
<feature type="signal peptide" evidence="1">
    <location>
        <begin position="1"/>
        <end position="16"/>
    </location>
</feature>
<organism evidence="2 3">
    <name type="scientific">Sphingomonas ursincola</name>
    <dbReference type="NCBI Taxonomy" id="56361"/>
    <lineage>
        <taxon>Bacteria</taxon>
        <taxon>Pseudomonadati</taxon>
        <taxon>Pseudomonadota</taxon>
        <taxon>Alphaproteobacteria</taxon>
        <taxon>Sphingomonadales</taxon>
        <taxon>Sphingomonadaceae</taxon>
        <taxon>Sphingomonas</taxon>
    </lineage>
</organism>
<feature type="chain" id="PRO_5031253841" evidence="1">
    <location>
        <begin position="17"/>
        <end position="112"/>
    </location>
</feature>
<keyword evidence="3" id="KW-1185">Reference proteome</keyword>
<name>A0A7V8RA68_9SPHN</name>
<dbReference type="AlphaFoldDB" id="A0A7V8RA68"/>
<evidence type="ECO:0000313" key="3">
    <source>
        <dbReference type="Proteomes" id="UP000589292"/>
    </source>
</evidence>
<gene>
    <name evidence="2" type="ORF">FG486_00125</name>
</gene>